<organism evidence="1 2">
    <name type="scientific">Carya illinoinensis</name>
    <name type="common">Pecan</name>
    <dbReference type="NCBI Taxonomy" id="32201"/>
    <lineage>
        <taxon>Eukaryota</taxon>
        <taxon>Viridiplantae</taxon>
        <taxon>Streptophyta</taxon>
        <taxon>Embryophyta</taxon>
        <taxon>Tracheophyta</taxon>
        <taxon>Spermatophyta</taxon>
        <taxon>Magnoliopsida</taxon>
        <taxon>eudicotyledons</taxon>
        <taxon>Gunneridae</taxon>
        <taxon>Pentapetalae</taxon>
        <taxon>rosids</taxon>
        <taxon>fabids</taxon>
        <taxon>Fagales</taxon>
        <taxon>Juglandaceae</taxon>
        <taxon>Carya</taxon>
    </lineage>
</organism>
<dbReference type="EMBL" id="CM031829">
    <property type="protein sequence ID" value="KAG6711848.1"/>
    <property type="molecule type" value="Genomic_DNA"/>
</dbReference>
<protein>
    <submittedName>
        <fullName evidence="1">Uncharacterized protein</fullName>
    </submittedName>
</protein>
<comment type="caution">
    <text evidence="1">The sequence shown here is derived from an EMBL/GenBank/DDBJ whole genome shotgun (WGS) entry which is preliminary data.</text>
</comment>
<proteinExistence type="predicted"/>
<name>A0A922JL88_CARIL</name>
<sequence length="71" mass="8172">MIKFIEVVQLLYHFYALTLKLGKVYCRSFSTVVYLEQSACSSASLSFSLWPFGFLDMVLDSLTPFFKSDQI</sequence>
<dbReference type="AlphaFoldDB" id="A0A922JL88"/>
<evidence type="ECO:0000313" key="1">
    <source>
        <dbReference type="EMBL" id="KAG6711848.1"/>
    </source>
</evidence>
<gene>
    <name evidence="1" type="ORF">I3842_05G075400</name>
</gene>
<dbReference type="Proteomes" id="UP000811246">
    <property type="component" value="Chromosome 5"/>
</dbReference>
<evidence type="ECO:0000313" key="2">
    <source>
        <dbReference type="Proteomes" id="UP000811246"/>
    </source>
</evidence>
<reference evidence="1" key="1">
    <citation type="submission" date="2021-01" db="EMBL/GenBank/DDBJ databases">
        <authorList>
            <person name="Lovell J.T."/>
            <person name="Bentley N."/>
            <person name="Bhattarai G."/>
            <person name="Jenkins J.W."/>
            <person name="Sreedasyam A."/>
            <person name="Alarcon Y."/>
            <person name="Bock C."/>
            <person name="Boston L."/>
            <person name="Carlson J."/>
            <person name="Cervantes K."/>
            <person name="Clermont K."/>
            <person name="Krom N."/>
            <person name="Kubenka K."/>
            <person name="Mamidi S."/>
            <person name="Mattison C."/>
            <person name="Monteros M."/>
            <person name="Pisani C."/>
            <person name="Plott C."/>
            <person name="Rajasekar S."/>
            <person name="Rhein H.S."/>
            <person name="Rohla C."/>
            <person name="Song M."/>
            <person name="Hilaire R.S."/>
            <person name="Shu S."/>
            <person name="Wells L."/>
            <person name="Wang X."/>
            <person name="Webber J."/>
            <person name="Heerema R.J."/>
            <person name="Klein P."/>
            <person name="Conner P."/>
            <person name="Grauke L."/>
            <person name="Grimwood J."/>
            <person name="Schmutz J."/>
            <person name="Randall J.J."/>
        </authorList>
    </citation>
    <scope>NUCLEOTIDE SEQUENCE</scope>
    <source>
        <tissue evidence="1">Leaf</tissue>
    </source>
</reference>
<accession>A0A922JL88</accession>